<dbReference type="Gene3D" id="2.30.180.10">
    <property type="entry name" value="FAS1 domain"/>
    <property type="match status" value="5"/>
</dbReference>
<feature type="domain" description="FAS1" evidence="1">
    <location>
        <begin position="36"/>
        <end position="170"/>
    </location>
</feature>
<dbReference type="RefSeq" id="WP_169660682.1">
    <property type="nucleotide sequence ID" value="NZ_JABANE010000167.1"/>
</dbReference>
<dbReference type="Proteomes" id="UP000576082">
    <property type="component" value="Unassembled WGS sequence"/>
</dbReference>
<name>A0A7X9XD74_9BACT</name>
<dbReference type="PANTHER" id="PTHR10900">
    <property type="entry name" value="PERIOSTIN-RELATED"/>
    <property type="match status" value="1"/>
</dbReference>
<dbReference type="FunFam" id="2.30.180.10:FF:000032">
    <property type="entry name" value="Fasciclin domain-containing protein, putative"/>
    <property type="match status" value="5"/>
</dbReference>
<feature type="domain" description="FAS1" evidence="1">
    <location>
        <begin position="175"/>
        <end position="303"/>
    </location>
</feature>
<feature type="domain" description="FAS1" evidence="1">
    <location>
        <begin position="576"/>
        <end position="707"/>
    </location>
</feature>
<reference evidence="2 3" key="1">
    <citation type="submission" date="2020-04" db="EMBL/GenBank/DDBJ databases">
        <title>Flammeovirga sp. SR4, a novel species isolated from seawater.</title>
        <authorList>
            <person name="Wang X."/>
        </authorList>
    </citation>
    <scope>NUCLEOTIDE SEQUENCE [LARGE SCALE GENOMIC DNA]</scope>
    <source>
        <strain evidence="2 3">ATCC 23126</strain>
    </source>
</reference>
<dbReference type="PROSITE" id="PS50213">
    <property type="entry name" value="FAS1"/>
    <property type="match status" value="5"/>
</dbReference>
<dbReference type="InterPro" id="IPR036378">
    <property type="entry name" value="FAS1_dom_sf"/>
</dbReference>
<sequence length="709" mass="74512">MKTLDLLKVVFVLSILFTSCTDDNSDDPVNLPANTTTTIAGIAQSTPDFSTLTSALSSANLVDAFNDTDIEYTVFAPTNAAFSQLLAEPNGISSFDDISSGALDILLKNHAVAAKLLASDLEDGQFLTTLAGTQLEVKITNGVVTVGGVTVTTPNVEASNGVIHIVDQVIVPTQSLTIAQLAIGTPDFSTLVTALSQANLVTPFTQVTNQYTVFAPTNKAFEDAGVNLDEISEAQLQRILLHHVASNKVLSSSLQNGQMVETLAETELMVKIEGSSVMIGDATVVQADVNAFNGVVHAIDKVLIPAEELETILSIASSDDFTSLATALTTANLADMFGKTDKMYTVFAPDNMAFTSLLAATNGISSFDDLSMEALEILLGHHVVEGKVMAMDLKDGQMVNTLAGTKLEVKIMGTDVMIGGVKVKQADVEANNGVVHIVEDVIVPTEALTIAQIAISNNFTSLVDALAKAELVSPFTDASNEFTVFAPTNEAFTAAGINLDEVSKEDLDRILKHHVISNKVLSDALQNGQKVETLAGTRLDVMIENGNVMIGESMVALPNLSGVNGVVHVIDKVLMPSTIVDVATTQGVFTSLLGALDNTDLLSTFNVDYKDGVLKEYTVFAPTDEAFAAISDVTLTNEQLAAILANHVVSNKVLSTDLQDGQVVETLGEGTLTVSINNGVVTVGGATVSKANVGASNGVIHVINKVITD</sequence>
<dbReference type="PANTHER" id="PTHR10900:SF77">
    <property type="entry name" value="FI19380P1"/>
    <property type="match status" value="1"/>
</dbReference>
<feature type="domain" description="FAS1" evidence="1">
    <location>
        <begin position="308"/>
        <end position="442"/>
    </location>
</feature>
<organism evidence="2 3">
    <name type="scientific">Flammeovirga aprica JL-4</name>
    <dbReference type="NCBI Taxonomy" id="694437"/>
    <lineage>
        <taxon>Bacteria</taxon>
        <taxon>Pseudomonadati</taxon>
        <taxon>Bacteroidota</taxon>
        <taxon>Cytophagia</taxon>
        <taxon>Cytophagales</taxon>
        <taxon>Flammeovirgaceae</taxon>
        <taxon>Flammeovirga</taxon>
    </lineage>
</organism>
<dbReference type="Pfam" id="PF02469">
    <property type="entry name" value="Fasciclin"/>
    <property type="match status" value="5"/>
</dbReference>
<gene>
    <name evidence="2" type="ORF">HHU12_31315</name>
</gene>
<evidence type="ECO:0000313" key="3">
    <source>
        <dbReference type="Proteomes" id="UP000576082"/>
    </source>
</evidence>
<dbReference type="PROSITE" id="PS51257">
    <property type="entry name" value="PROKAR_LIPOPROTEIN"/>
    <property type="match status" value="1"/>
</dbReference>
<dbReference type="InterPro" id="IPR050904">
    <property type="entry name" value="Adhesion/Biosynth-related"/>
</dbReference>
<dbReference type="GO" id="GO:0005615">
    <property type="term" value="C:extracellular space"/>
    <property type="evidence" value="ECO:0007669"/>
    <property type="project" value="TreeGrafter"/>
</dbReference>
<dbReference type="EMBL" id="JABANE010000167">
    <property type="protein sequence ID" value="NME72493.1"/>
    <property type="molecule type" value="Genomic_DNA"/>
</dbReference>
<dbReference type="AlphaFoldDB" id="A0A7X9XD74"/>
<evidence type="ECO:0000313" key="2">
    <source>
        <dbReference type="EMBL" id="NME72493.1"/>
    </source>
</evidence>
<evidence type="ECO:0000259" key="1">
    <source>
        <dbReference type="PROSITE" id="PS50213"/>
    </source>
</evidence>
<dbReference type="InterPro" id="IPR000782">
    <property type="entry name" value="FAS1_domain"/>
</dbReference>
<comment type="caution">
    <text evidence="2">The sequence shown here is derived from an EMBL/GenBank/DDBJ whole genome shotgun (WGS) entry which is preliminary data.</text>
</comment>
<proteinExistence type="predicted"/>
<protein>
    <submittedName>
        <fullName evidence="2">Fasciclin domain-containing protein</fullName>
    </submittedName>
</protein>
<dbReference type="SUPFAM" id="SSF82153">
    <property type="entry name" value="FAS1 domain"/>
    <property type="match status" value="5"/>
</dbReference>
<feature type="domain" description="FAS1" evidence="1">
    <location>
        <begin position="446"/>
        <end position="574"/>
    </location>
</feature>
<accession>A0A7X9XD74</accession>
<keyword evidence="3" id="KW-1185">Reference proteome</keyword>
<dbReference type="SMART" id="SM00554">
    <property type="entry name" value="FAS1"/>
    <property type="match status" value="5"/>
</dbReference>